<dbReference type="AlphaFoldDB" id="B3C8Y4"/>
<name>B3C8Y4_9BACE</name>
<dbReference type="EMBL" id="ABJL02000007">
    <property type="protein sequence ID" value="EDV05863.1"/>
    <property type="molecule type" value="Genomic_DNA"/>
</dbReference>
<gene>
    <name evidence="1" type="ORF">BACINT_00947</name>
</gene>
<comment type="caution">
    <text evidence="1">The sequence shown here is derived from an EMBL/GenBank/DDBJ whole genome shotgun (WGS) entry which is preliminary data.</text>
</comment>
<reference evidence="1 2" key="1">
    <citation type="submission" date="2008-04" db="EMBL/GenBank/DDBJ databases">
        <title>Draft genome sequence of Bacteroides intestinalis (DSM 17393).</title>
        <authorList>
            <person name="Sudarsanam P."/>
            <person name="Ley R."/>
            <person name="Guruge J."/>
            <person name="Turnbaugh P.J."/>
            <person name="Mahowald M."/>
            <person name="Liep D."/>
            <person name="Gordon J."/>
        </authorList>
    </citation>
    <scope>NUCLEOTIDE SEQUENCE [LARGE SCALE GENOMIC DNA]</scope>
    <source>
        <strain evidence="1 2">DSM 17393</strain>
    </source>
</reference>
<proteinExistence type="predicted"/>
<reference evidence="1 2" key="2">
    <citation type="submission" date="2008-04" db="EMBL/GenBank/DDBJ databases">
        <authorList>
            <person name="Fulton L."/>
            <person name="Clifton S."/>
            <person name="Fulton B."/>
            <person name="Xu J."/>
            <person name="Minx P."/>
            <person name="Pepin K.H."/>
            <person name="Johnson M."/>
            <person name="Thiruvilangam P."/>
            <person name="Bhonagiri V."/>
            <person name="Nash W.E."/>
            <person name="Mardis E.R."/>
            <person name="Wilson R.K."/>
        </authorList>
    </citation>
    <scope>NUCLEOTIDE SEQUENCE [LARGE SCALE GENOMIC DNA]</scope>
    <source>
        <strain evidence="1 2">DSM 17393</strain>
    </source>
</reference>
<protein>
    <submittedName>
        <fullName evidence="1">Uncharacterized protein</fullName>
    </submittedName>
</protein>
<evidence type="ECO:0000313" key="2">
    <source>
        <dbReference type="Proteomes" id="UP000004596"/>
    </source>
</evidence>
<accession>B3C8Y4</accession>
<sequence>MNFFIIQNDYRYSQYKNRFYPIISDISYLYNRYFPIQTLFNPIITIN</sequence>
<dbReference type="STRING" id="471870.BACINT_00947"/>
<organism evidence="1 2">
    <name type="scientific">Bacteroides intestinalis DSM 17393</name>
    <dbReference type="NCBI Taxonomy" id="471870"/>
    <lineage>
        <taxon>Bacteria</taxon>
        <taxon>Pseudomonadati</taxon>
        <taxon>Bacteroidota</taxon>
        <taxon>Bacteroidia</taxon>
        <taxon>Bacteroidales</taxon>
        <taxon>Bacteroidaceae</taxon>
        <taxon>Bacteroides</taxon>
    </lineage>
</organism>
<evidence type="ECO:0000313" key="1">
    <source>
        <dbReference type="EMBL" id="EDV05863.1"/>
    </source>
</evidence>
<dbReference type="Proteomes" id="UP000004596">
    <property type="component" value="Unassembled WGS sequence"/>
</dbReference>